<dbReference type="Proteomes" id="UP000269301">
    <property type="component" value="Unassembled WGS sequence"/>
</dbReference>
<proteinExistence type="predicted"/>
<reference evidence="1 2" key="1">
    <citation type="journal article" date="2016" name="Int. J. Syst. Evol. Microbiol.">
        <title>Oceanobacillus halophilus sp. nov., a novel moderately halophilic bacterium from a hypersaline lake.</title>
        <authorList>
            <person name="Amoozegar M.A."/>
            <person name="Bagheri M."/>
            <person name="Makhdoumi A."/>
            <person name="Nikou M.M."/>
            <person name="Fazeli S.A.S."/>
            <person name="Schumann P."/>
            <person name="Sproer C."/>
            <person name="Sanchez-Porro C."/>
            <person name="Ventosa A."/>
        </authorList>
    </citation>
    <scope>NUCLEOTIDE SEQUENCE [LARGE SCALE GENOMIC DNA]</scope>
    <source>
        <strain evidence="1 2">DSM 23996</strain>
    </source>
</reference>
<evidence type="ECO:0000313" key="2">
    <source>
        <dbReference type="Proteomes" id="UP000269301"/>
    </source>
</evidence>
<dbReference type="Gene3D" id="3.40.50.1390">
    <property type="entry name" value="Resolvase, N-terminal catalytic domain"/>
    <property type="match status" value="1"/>
</dbReference>
<accession>A0A495A7T5</accession>
<comment type="caution">
    <text evidence="1">The sequence shown here is derived from an EMBL/GenBank/DDBJ whole genome shotgun (WGS) entry which is preliminary data.</text>
</comment>
<keyword evidence="2" id="KW-1185">Reference proteome</keyword>
<gene>
    <name evidence="1" type="ORF">D8M06_06260</name>
</gene>
<evidence type="ECO:0000313" key="1">
    <source>
        <dbReference type="EMBL" id="RKQ35852.1"/>
    </source>
</evidence>
<evidence type="ECO:0008006" key="3">
    <source>
        <dbReference type="Google" id="ProtNLM"/>
    </source>
</evidence>
<dbReference type="GO" id="GO:0000150">
    <property type="term" value="F:DNA strand exchange activity"/>
    <property type="evidence" value="ECO:0007669"/>
    <property type="project" value="InterPro"/>
</dbReference>
<dbReference type="InterPro" id="IPR036162">
    <property type="entry name" value="Resolvase-like_N_sf"/>
</dbReference>
<dbReference type="EMBL" id="RBZP01000002">
    <property type="protein sequence ID" value="RKQ35852.1"/>
    <property type="molecule type" value="Genomic_DNA"/>
</dbReference>
<dbReference type="OrthoDB" id="2721354at2"/>
<name>A0A495A7T5_9BACI</name>
<protein>
    <recommendedName>
        <fullName evidence="3">Resolvase/invertase-type recombinase catalytic domain-containing protein</fullName>
    </recommendedName>
</protein>
<dbReference type="RefSeq" id="WP_121203524.1">
    <property type="nucleotide sequence ID" value="NZ_RBZP01000002.1"/>
</dbReference>
<dbReference type="GO" id="GO:0003677">
    <property type="term" value="F:DNA binding"/>
    <property type="evidence" value="ECO:0007669"/>
    <property type="project" value="InterPro"/>
</dbReference>
<dbReference type="AlphaFoldDB" id="A0A495A7T5"/>
<organism evidence="1 2">
    <name type="scientific">Oceanobacillus halophilus</name>
    <dbReference type="NCBI Taxonomy" id="930130"/>
    <lineage>
        <taxon>Bacteria</taxon>
        <taxon>Bacillati</taxon>
        <taxon>Bacillota</taxon>
        <taxon>Bacilli</taxon>
        <taxon>Bacillales</taxon>
        <taxon>Bacillaceae</taxon>
        <taxon>Oceanobacillus</taxon>
    </lineage>
</organism>
<sequence>MKKGVTYTIRPLKPNEIYVKQEMWLNRMNEMQNIEIVKKYSDISYPAINPKRPALNEMTRFLSHSEEKMDFVLFFAVEHFEKDRKRINYVLPLIEKHVKEVIFQDSEYTAAIIPSILQTKHTTQRKTS</sequence>